<comment type="caution">
    <text evidence="3">The sequence shown here is derived from an EMBL/GenBank/DDBJ whole genome shotgun (WGS) entry which is preliminary data.</text>
</comment>
<feature type="transmembrane region" description="Helical" evidence="2">
    <location>
        <begin position="137"/>
        <end position="155"/>
    </location>
</feature>
<feature type="transmembrane region" description="Helical" evidence="2">
    <location>
        <begin position="114"/>
        <end position="131"/>
    </location>
</feature>
<reference evidence="3" key="2">
    <citation type="submission" date="2021-04" db="EMBL/GenBank/DDBJ databases">
        <authorList>
            <person name="Gilroy R."/>
        </authorList>
    </citation>
    <scope>NUCLEOTIDE SEQUENCE</scope>
    <source>
        <strain evidence="3">ChiGjej4B4-7305</strain>
    </source>
</reference>
<dbReference type="Proteomes" id="UP000824037">
    <property type="component" value="Unassembled WGS sequence"/>
</dbReference>
<proteinExistence type="predicted"/>
<keyword evidence="2" id="KW-1133">Transmembrane helix</keyword>
<feature type="compositionally biased region" description="Basic and acidic residues" evidence="1">
    <location>
        <begin position="67"/>
        <end position="76"/>
    </location>
</feature>
<accession>A0A9D2EJA0</accession>
<sequence>MEFAGWVALAIVVLILGYLLPAAIRSRQVVVDSRVADRFSEGLRVLATAGTSPTPQEQTSRGYLHRPRTESTEDTMHSPAPQRLAAADARRAAAARATRAAAASRRAAAAARRLVLTLVLLAATAAAWVLVAVASAPLALAIVPSVLFLTVLVLGRRAAAQAKIADARLAEEIERARSADQARATRVAATKAAREAEAPESKSSLRIDVDPTRLLEEDASATAVLDLPEGEGWTPVPVPAPMYTMKASAPRREVEPLAPEAIAAQSVASAEDDGGAPASADSSPSAGVEVAPNASAEAPVAAPAAPSVNLEAVLDRRRAVGE</sequence>
<dbReference type="AlphaFoldDB" id="A0A9D2EJA0"/>
<name>A0A9D2EJA0_9MICO</name>
<evidence type="ECO:0000256" key="2">
    <source>
        <dbReference type="SAM" id="Phobius"/>
    </source>
</evidence>
<keyword evidence="2" id="KW-0812">Transmembrane</keyword>
<reference evidence="3" key="1">
    <citation type="journal article" date="2021" name="PeerJ">
        <title>Extensive microbial diversity within the chicken gut microbiome revealed by metagenomics and culture.</title>
        <authorList>
            <person name="Gilroy R."/>
            <person name="Ravi A."/>
            <person name="Getino M."/>
            <person name="Pursley I."/>
            <person name="Horton D.L."/>
            <person name="Alikhan N.F."/>
            <person name="Baker D."/>
            <person name="Gharbi K."/>
            <person name="Hall N."/>
            <person name="Watson M."/>
            <person name="Adriaenssens E.M."/>
            <person name="Foster-Nyarko E."/>
            <person name="Jarju S."/>
            <person name="Secka A."/>
            <person name="Antonio M."/>
            <person name="Oren A."/>
            <person name="Chaudhuri R.R."/>
            <person name="La Ragione R."/>
            <person name="Hildebrand F."/>
            <person name="Pallen M.J."/>
        </authorList>
    </citation>
    <scope>NUCLEOTIDE SEQUENCE</scope>
    <source>
        <strain evidence="3">ChiGjej4B4-7305</strain>
    </source>
</reference>
<protein>
    <submittedName>
        <fullName evidence="3">Uncharacterized protein</fullName>
    </submittedName>
</protein>
<dbReference type="EMBL" id="DXBY01000354">
    <property type="protein sequence ID" value="HIZ38267.1"/>
    <property type="molecule type" value="Genomic_DNA"/>
</dbReference>
<feature type="transmembrane region" description="Helical" evidence="2">
    <location>
        <begin position="6"/>
        <end position="24"/>
    </location>
</feature>
<feature type="region of interest" description="Disordered" evidence="1">
    <location>
        <begin position="260"/>
        <end position="309"/>
    </location>
</feature>
<organism evidence="3 4">
    <name type="scientific">Candidatus Ruania gallistercoris</name>
    <dbReference type="NCBI Taxonomy" id="2838746"/>
    <lineage>
        <taxon>Bacteria</taxon>
        <taxon>Bacillati</taxon>
        <taxon>Actinomycetota</taxon>
        <taxon>Actinomycetes</taxon>
        <taxon>Micrococcales</taxon>
        <taxon>Ruaniaceae</taxon>
        <taxon>Ruania</taxon>
    </lineage>
</organism>
<evidence type="ECO:0000313" key="4">
    <source>
        <dbReference type="Proteomes" id="UP000824037"/>
    </source>
</evidence>
<evidence type="ECO:0000256" key="1">
    <source>
        <dbReference type="SAM" id="MobiDB-lite"/>
    </source>
</evidence>
<keyword evidence="2" id="KW-0472">Membrane</keyword>
<feature type="region of interest" description="Disordered" evidence="1">
    <location>
        <begin position="49"/>
        <end position="83"/>
    </location>
</feature>
<gene>
    <name evidence="3" type="ORF">H9815_21020</name>
</gene>
<feature type="compositionally biased region" description="Low complexity" evidence="1">
    <location>
        <begin position="275"/>
        <end position="309"/>
    </location>
</feature>
<feature type="compositionally biased region" description="Polar residues" evidence="1">
    <location>
        <begin position="49"/>
        <end position="61"/>
    </location>
</feature>
<evidence type="ECO:0000313" key="3">
    <source>
        <dbReference type="EMBL" id="HIZ38267.1"/>
    </source>
</evidence>